<dbReference type="AlphaFoldDB" id="A0A6G1DUH2"/>
<feature type="region of interest" description="Disordered" evidence="1">
    <location>
        <begin position="1"/>
        <end position="43"/>
    </location>
</feature>
<evidence type="ECO:0000256" key="1">
    <source>
        <dbReference type="SAM" id="MobiDB-lite"/>
    </source>
</evidence>
<evidence type="ECO:0000313" key="3">
    <source>
        <dbReference type="Proteomes" id="UP000479710"/>
    </source>
</evidence>
<accession>A0A6G1DUH2</accession>
<comment type="caution">
    <text evidence="2">The sequence shown here is derived from an EMBL/GenBank/DDBJ whole genome shotgun (WGS) entry which is preliminary data.</text>
</comment>
<dbReference type="Proteomes" id="UP000479710">
    <property type="component" value="Unassembled WGS sequence"/>
</dbReference>
<organism evidence="2 3">
    <name type="scientific">Oryza meyeriana var. granulata</name>
    <dbReference type="NCBI Taxonomy" id="110450"/>
    <lineage>
        <taxon>Eukaryota</taxon>
        <taxon>Viridiplantae</taxon>
        <taxon>Streptophyta</taxon>
        <taxon>Embryophyta</taxon>
        <taxon>Tracheophyta</taxon>
        <taxon>Spermatophyta</taxon>
        <taxon>Magnoliopsida</taxon>
        <taxon>Liliopsida</taxon>
        <taxon>Poales</taxon>
        <taxon>Poaceae</taxon>
        <taxon>BOP clade</taxon>
        <taxon>Oryzoideae</taxon>
        <taxon>Oryzeae</taxon>
        <taxon>Oryzinae</taxon>
        <taxon>Oryza</taxon>
        <taxon>Oryza meyeriana</taxon>
    </lineage>
</organism>
<name>A0A6G1DUH2_9ORYZ</name>
<sequence length="71" mass="7904">MGNQANCPMRSEKKAQANQQIDKGEDDNPTPANSNRMNKDDKFVNDIGMYASYISEDADPQGFMTQQDNSS</sequence>
<protein>
    <submittedName>
        <fullName evidence="2">Uncharacterized protein</fullName>
    </submittedName>
</protein>
<dbReference type="EMBL" id="SPHZ02000005">
    <property type="protein sequence ID" value="KAF0916051.1"/>
    <property type="molecule type" value="Genomic_DNA"/>
</dbReference>
<reference evidence="2 3" key="1">
    <citation type="submission" date="2019-11" db="EMBL/GenBank/DDBJ databases">
        <title>Whole genome sequence of Oryza granulata.</title>
        <authorList>
            <person name="Li W."/>
        </authorList>
    </citation>
    <scope>NUCLEOTIDE SEQUENCE [LARGE SCALE GENOMIC DNA]</scope>
    <source>
        <strain evidence="3">cv. Menghai</strain>
        <tissue evidence="2">Leaf</tissue>
    </source>
</reference>
<proteinExistence type="predicted"/>
<keyword evidence="3" id="KW-1185">Reference proteome</keyword>
<evidence type="ECO:0000313" key="2">
    <source>
        <dbReference type="EMBL" id="KAF0916051.1"/>
    </source>
</evidence>
<gene>
    <name evidence="2" type="ORF">E2562_000679</name>
</gene>